<name>A0ACC2EYN3_DIPCM</name>
<dbReference type="Proteomes" id="UP001162992">
    <property type="component" value="Chromosome 1"/>
</dbReference>
<proteinExistence type="predicted"/>
<protein>
    <submittedName>
        <fullName evidence="1">Uncharacterized protein</fullName>
    </submittedName>
</protein>
<reference evidence="2" key="1">
    <citation type="journal article" date="2024" name="Proc. Natl. Acad. Sci. U.S.A.">
        <title>Extraordinary preservation of gene collinearity over three hundred million years revealed in homosporous lycophytes.</title>
        <authorList>
            <person name="Li C."/>
            <person name="Wickell D."/>
            <person name="Kuo L.Y."/>
            <person name="Chen X."/>
            <person name="Nie B."/>
            <person name="Liao X."/>
            <person name="Peng D."/>
            <person name="Ji J."/>
            <person name="Jenkins J."/>
            <person name="Williams M."/>
            <person name="Shu S."/>
            <person name="Plott C."/>
            <person name="Barry K."/>
            <person name="Rajasekar S."/>
            <person name="Grimwood J."/>
            <person name="Han X."/>
            <person name="Sun S."/>
            <person name="Hou Z."/>
            <person name="He W."/>
            <person name="Dai G."/>
            <person name="Sun C."/>
            <person name="Schmutz J."/>
            <person name="Leebens-Mack J.H."/>
            <person name="Li F.W."/>
            <person name="Wang L."/>
        </authorList>
    </citation>
    <scope>NUCLEOTIDE SEQUENCE [LARGE SCALE GENOMIC DNA]</scope>
    <source>
        <strain evidence="2">cv. PW_Plant_1</strain>
    </source>
</reference>
<gene>
    <name evidence="1" type="ORF">O6H91_01G164400</name>
</gene>
<organism evidence="1 2">
    <name type="scientific">Diphasiastrum complanatum</name>
    <name type="common">Issler's clubmoss</name>
    <name type="synonym">Lycopodium complanatum</name>
    <dbReference type="NCBI Taxonomy" id="34168"/>
    <lineage>
        <taxon>Eukaryota</taxon>
        <taxon>Viridiplantae</taxon>
        <taxon>Streptophyta</taxon>
        <taxon>Embryophyta</taxon>
        <taxon>Tracheophyta</taxon>
        <taxon>Lycopodiopsida</taxon>
        <taxon>Lycopodiales</taxon>
        <taxon>Lycopodiaceae</taxon>
        <taxon>Lycopodioideae</taxon>
        <taxon>Diphasiastrum</taxon>
    </lineage>
</organism>
<keyword evidence="2" id="KW-1185">Reference proteome</keyword>
<accession>A0ACC2EYN3</accession>
<comment type="caution">
    <text evidence="1">The sequence shown here is derived from an EMBL/GenBank/DDBJ whole genome shotgun (WGS) entry which is preliminary data.</text>
</comment>
<evidence type="ECO:0000313" key="2">
    <source>
        <dbReference type="Proteomes" id="UP001162992"/>
    </source>
</evidence>
<evidence type="ECO:0000313" key="1">
    <source>
        <dbReference type="EMBL" id="KAJ7571480.1"/>
    </source>
</evidence>
<sequence length="365" mass="41000">MDPSATLSSDDDVPNNTNHVKLVKDIAAEGLHHIPDAFVLPEDERPSRALHSCEKNIPVIDLAHFHGEDRPQSLKAIAEACVEWGFFQIVNHGVPDSTIEKMWQVTREFFDLPLEDKLKHYSDDLTKPTRMGTSFNPTKESTLHWRDYFHQICNPLPDVIETWPDKPASYRNVSLEYSQAMKSLSEQLLGAMAESLGLESRIFLETFREPDQFLMLNYYPPCPNPDLTFGLASHSDPGGITILLQDEVEGLQVLHEGEWITVQPLKNAFVINVGDAIQVLTNGKYISVDHRAVVNVRLRMTIPYFFDPAKDVKIQPFEKLVDKNHPPLYKEVVFGQHLGGYASKPLAGKSAVDYLKITGNGIGGS</sequence>
<dbReference type="EMBL" id="CM055092">
    <property type="protein sequence ID" value="KAJ7571480.1"/>
    <property type="molecule type" value="Genomic_DNA"/>
</dbReference>